<name>A0A2T8HZL3_9RHOB</name>
<proteinExistence type="inferred from homology"/>
<accession>A0A2T8HZL3</accession>
<comment type="caution">
    <text evidence="8">The sequence shown here is derived from an EMBL/GenBank/DDBJ whole genome shotgun (WGS) entry which is preliminary data.</text>
</comment>
<evidence type="ECO:0000256" key="5">
    <source>
        <dbReference type="ARBA" id="ARBA00022989"/>
    </source>
</evidence>
<evidence type="ECO:0000256" key="1">
    <source>
        <dbReference type="ARBA" id="ARBA00004162"/>
    </source>
</evidence>
<protein>
    <submittedName>
        <fullName evidence="8">Biopolymer transporter ExbD</fullName>
    </submittedName>
</protein>
<evidence type="ECO:0000313" key="9">
    <source>
        <dbReference type="Proteomes" id="UP000245911"/>
    </source>
</evidence>
<evidence type="ECO:0000256" key="7">
    <source>
        <dbReference type="RuleBase" id="RU003879"/>
    </source>
</evidence>
<evidence type="ECO:0000256" key="6">
    <source>
        <dbReference type="ARBA" id="ARBA00023136"/>
    </source>
</evidence>
<organism evidence="8 9">
    <name type="scientific">Pararhodobacter oceanensis</name>
    <dbReference type="NCBI Taxonomy" id="2172121"/>
    <lineage>
        <taxon>Bacteria</taxon>
        <taxon>Pseudomonadati</taxon>
        <taxon>Pseudomonadota</taxon>
        <taxon>Alphaproteobacteria</taxon>
        <taxon>Rhodobacterales</taxon>
        <taxon>Paracoccaceae</taxon>
        <taxon>Pararhodobacter</taxon>
    </lineage>
</organism>
<keyword evidence="4 7" id="KW-0812">Transmembrane</keyword>
<reference evidence="8 9" key="1">
    <citation type="submission" date="2018-04" db="EMBL/GenBank/DDBJ databases">
        <title>Pararhodobacter oceanense sp. nov., isolated from marine intertidal sediment.</title>
        <authorList>
            <person name="Wang X.-L."/>
            <person name="Du Z.-J."/>
        </authorList>
    </citation>
    <scope>NUCLEOTIDE SEQUENCE [LARGE SCALE GENOMIC DNA]</scope>
    <source>
        <strain evidence="8 9">AM505</strain>
    </source>
</reference>
<evidence type="ECO:0000313" key="8">
    <source>
        <dbReference type="EMBL" id="PVH30863.1"/>
    </source>
</evidence>
<dbReference type="GO" id="GO:0015031">
    <property type="term" value="P:protein transport"/>
    <property type="evidence" value="ECO:0007669"/>
    <property type="project" value="UniProtKB-KW"/>
</dbReference>
<keyword evidence="9" id="KW-1185">Reference proteome</keyword>
<dbReference type="GO" id="GO:0022857">
    <property type="term" value="F:transmembrane transporter activity"/>
    <property type="evidence" value="ECO:0007669"/>
    <property type="project" value="InterPro"/>
</dbReference>
<comment type="similarity">
    <text evidence="2 7">Belongs to the ExbD/TolR family.</text>
</comment>
<sequence>MTSLIDVIFLLLLFFMLTSSFTRFGEVELLSEGSGAGAASGQAPVFVQLAPEELRVNADPLSLEALRDGLSARAGDGGLVLISLAEGVTAQRLVDVLTVLRGAEFSVRVLS</sequence>
<evidence type="ECO:0000256" key="3">
    <source>
        <dbReference type="ARBA" id="ARBA00022475"/>
    </source>
</evidence>
<keyword evidence="7" id="KW-0813">Transport</keyword>
<keyword evidence="6" id="KW-0472">Membrane</keyword>
<dbReference type="InterPro" id="IPR003400">
    <property type="entry name" value="ExbD"/>
</dbReference>
<dbReference type="EMBL" id="QDKM01000001">
    <property type="protein sequence ID" value="PVH30863.1"/>
    <property type="molecule type" value="Genomic_DNA"/>
</dbReference>
<dbReference type="PANTHER" id="PTHR30558">
    <property type="entry name" value="EXBD MEMBRANE COMPONENT OF PMF-DRIVEN MACROMOLECULE IMPORT SYSTEM"/>
    <property type="match status" value="1"/>
</dbReference>
<dbReference type="OrthoDB" id="7727005at2"/>
<keyword evidence="7" id="KW-0653">Protein transport</keyword>
<dbReference type="GO" id="GO:0005886">
    <property type="term" value="C:plasma membrane"/>
    <property type="evidence" value="ECO:0007669"/>
    <property type="project" value="UniProtKB-SubCell"/>
</dbReference>
<keyword evidence="5" id="KW-1133">Transmembrane helix</keyword>
<evidence type="ECO:0000256" key="2">
    <source>
        <dbReference type="ARBA" id="ARBA00005811"/>
    </source>
</evidence>
<dbReference type="Pfam" id="PF02472">
    <property type="entry name" value="ExbD"/>
    <property type="match status" value="1"/>
</dbReference>
<dbReference type="Proteomes" id="UP000245911">
    <property type="component" value="Unassembled WGS sequence"/>
</dbReference>
<gene>
    <name evidence="8" type="ORF">DDE20_04250</name>
</gene>
<dbReference type="AlphaFoldDB" id="A0A2T8HZL3"/>
<evidence type="ECO:0000256" key="4">
    <source>
        <dbReference type="ARBA" id="ARBA00022692"/>
    </source>
</evidence>
<keyword evidence="3" id="KW-1003">Cell membrane</keyword>
<comment type="subcellular location">
    <subcellularLocation>
        <location evidence="1">Cell membrane</location>
        <topology evidence="1">Single-pass membrane protein</topology>
    </subcellularLocation>
    <subcellularLocation>
        <location evidence="7">Cell membrane</location>
        <topology evidence="7">Single-pass type II membrane protein</topology>
    </subcellularLocation>
</comment>
<dbReference type="PANTHER" id="PTHR30558:SF3">
    <property type="entry name" value="BIOPOLYMER TRANSPORT PROTEIN EXBD-RELATED"/>
    <property type="match status" value="1"/>
</dbReference>